<dbReference type="FunFam" id="1.20.1070.10:FF:000219">
    <property type="entry name" value="Opsin 5-like 2"/>
    <property type="match status" value="1"/>
</dbReference>
<keyword evidence="7" id="KW-0157">Chromophore</keyword>
<feature type="transmembrane region" description="Helical" evidence="12">
    <location>
        <begin position="270"/>
        <end position="292"/>
    </location>
</feature>
<evidence type="ECO:0000256" key="2">
    <source>
        <dbReference type="ARBA" id="ARBA00022543"/>
    </source>
</evidence>
<comment type="subcellular location">
    <subcellularLocation>
        <location evidence="1">Membrane</location>
        <topology evidence="1">Multi-pass membrane protein</topology>
    </subcellularLocation>
</comment>
<evidence type="ECO:0000256" key="7">
    <source>
        <dbReference type="ARBA" id="ARBA00022991"/>
    </source>
</evidence>
<evidence type="ECO:0000313" key="15">
    <source>
        <dbReference type="Proteomes" id="UP000823561"/>
    </source>
</evidence>
<evidence type="ECO:0000256" key="10">
    <source>
        <dbReference type="ARBA" id="ARBA00023170"/>
    </source>
</evidence>
<dbReference type="InterPro" id="IPR027430">
    <property type="entry name" value="Retinal_BS"/>
</dbReference>
<dbReference type="GO" id="GO:0004930">
    <property type="term" value="F:G protein-coupled receptor activity"/>
    <property type="evidence" value="ECO:0007669"/>
    <property type="project" value="UniProtKB-KW"/>
</dbReference>
<feature type="domain" description="G-protein coupled receptors family 1 profile" evidence="13">
    <location>
        <begin position="32"/>
        <end position="287"/>
    </location>
</feature>
<gene>
    <name evidence="14" type="ORF">AALO_G00260510</name>
</gene>
<dbReference type="AlphaFoldDB" id="A0AAV6FR19"/>
<evidence type="ECO:0000256" key="4">
    <source>
        <dbReference type="ARBA" id="ARBA00022692"/>
    </source>
</evidence>
<evidence type="ECO:0000256" key="12">
    <source>
        <dbReference type="SAM" id="Phobius"/>
    </source>
</evidence>
<feature type="transmembrane region" description="Helical" evidence="12">
    <location>
        <begin position="132"/>
        <end position="154"/>
    </location>
</feature>
<dbReference type="Pfam" id="PF00001">
    <property type="entry name" value="7tm_1"/>
    <property type="match status" value="1"/>
</dbReference>
<keyword evidence="10" id="KW-0675">Receptor</keyword>
<evidence type="ECO:0000256" key="5">
    <source>
        <dbReference type="ARBA" id="ARBA00022925"/>
    </source>
</evidence>
<evidence type="ECO:0000256" key="9">
    <source>
        <dbReference type="ARBA" id="ARBA00023136"/>
    </source>
</evidence>
<keyword evidence="6 12" id="KW-1133">Transmembrane helix</keyword>
<dbReference type="SUPFAM" id="SSF81321">
    <property type="entry name" value="Family A G protein-coupled receptor-like"/>
    <property type="match status" value="1"/>
</dbReference>
<dbReference type="InterPro" id="IPR017452">
    <property type="entry name" value="GPCR_Rhodpsn_7TM"/>
</dbReference>
<sequence>MEMESYKSKLQSDVDYFYAGFIAVVATVSGLGNTLLLTTLLRRFSTLKAPELLYINLSLCDLVAVICMYPLCIVSALNHGWMGGKWTCTYYGLIGCMHAGAHIMTLTFLAVVRCIISFNAYRPRKFLTRKKVFNIVLLIWMHAGLWALMPLWGWGKYGPEVHGLSCSLAWGELCEAGGLSFIFSSFATMLIIPAVVIVTCYTCIAVRLHLQYKSMESRRRMSRRLQVVRRVVLIAVLMSAGFLTAWLPYATVSFWLIFNPTSTLHPVISLLPSLFAKSSAAYNPIIISIMCLRFRSDVKQLLADICSGGKADVALAERPNVSIRESSAPAATELPVTSC</sequence>
<keyword evidence="9 12" id="KW-0472">Membrane</keyword>
<keyword evidence="2" id="KW-0600">Photoreceptor protein</keyword>
<dbReference type="GO" id="GO:0016020">
    <property type="term" value="C:membrane"/>
    <property type="evidence" value="ECO:0007669"/>
    <property type="project" value="UniProtKB-SubCell"/>
</dbReference>
<dbReference type="PANTHER" id="PTHR24240">
    <property type="entry name" value="OPSIN"/>
    <property type="match status" value="1"/>
</dbReference>
<evidence type="ECO:0000256" key="6">
    <source>
        <dbReference type="ARBA" id="ARBA00022989"/>
    </source>
</evidence>
<keyword evidence="5" id="KW-0681">Retinal protein</keyword>
<name>A0AAV6FR19_9TELE</name>
<keyword evidence="4 12" id="KW-0812">Transmembrane</keyword>
<comment type="caution">
    <text evidence="14">The sequence shown here is derived from an EMBL/GenBank/DDBJ whole genome shotgun (WGS) entry which is preliminary data.</text>
</comment>
<organism evidence="14 15">
    <name type="scientific">Alosa alosa</name>
    <name type="common">allis shad</name>
    <dbReference type="NCBI Taxonomy" id="278164"/>
    <lineage>
        <taxon>Eukaryota</taxon>
        <taxon>Metazoa</taxon>
        <taxon>Chordata</taxon>
        <taxon>Craniata</taxon>
        <taxon>Vertebrata</taxon>
        <taxon>Euteleostomi</taxon>
        <taxon>Actinopterygii</taxon>
        <taxon>Neopterygii</taxon>
        <taxon>Teleostei</taxon>
        <taxon>Clupei</taxon>
        <taxon>Clupeiformes</taxon>
        <taxon>Clupeoidei</taxon>
        <taxon>Clupeidae</taxon>
        <taxon>Alosa</taxon>
    </lineage>
</organism>
<feature type="transmembrane region" description="Helical" evidence="12">
    <location>
        <begin position="89"/>
        <end position="112"/>
    </location>
</feature>
<feature type="transmembrane region" description="Helical" evidence="12">
    <location>
        <begin position="231"/>
        <end position="258"/>
    </location>
</feature>
<protein>
    <recommendedName>
        <fullName evidence="13">G-protein coupled receptors family 1 profile domain-containing protein</fullName>
    </recommendedName>
</protein>
<dbReference type="InterPro" id="IPR000276">
    <property type="entry name" value="GPCR_Rhodpsn"/>
</dbReference>
<keyword evidence="11" id="KW-0807">Transducer</keyword>
<dbReference type="PRINTS" id="PR00237">
    <property type="entry name" value="GPCRRHODOPSN"/>
</dbReference>
<feature type="transmembrane region" description="Helical" evidence="12">
    <location>
        <begin position="16"/>
        <end position="41"/>
    </location>
</feature>
<dbReference type="PROSITE" id="PS00238">
    <property type="entry name" value="OPSIN"/>
    <property type="match status" value="1"/>
</dbReference>
<keyword evidence="3" id="KW-0716">Sensory transduction</keyword>
<accession>A0AAV6FR19</accession>
<keyword evidence="15" id="KW-1185">Reference proteome</keyword>
<evidence type="ECO:0000256" key="8">
    <source>
        <dbReference type="ARBA" id="ARBA00023040"/>
    </source>
</evidence>
<dbReference type="GO" id="GO:0009881">
    <property type="term" value="F:photoreceptor activity"/>
    <property type="evidence" value="ECO:0007669"/>
    <property type="project" value="UniProtKB-KW"/>
</dbReference>
<proteinExistence type="predicted"/>
<reference evidence="14" key="1">
    <citation type="submission" date="2020-10" db="EMBL/GenBank/DDBJ databases">
        <title>Chromosome-scale genome assembly of the Allis shad, Alosa alosa.</title>
        <authorList>
            <person name="Margot Z."/>
            <person name="Christophe K."/>
            <person name="Cabau C."/>
            <person name="Louis A."/>
            <person name="Berthelot C."/>
            <person name="Parey E."/>
            <person name="Roest Crollius H."/>
            <person name="Montfort J."/>
            <person name="Robinson-Rechavi M."/>
            <person name="Bucao C."/>
            <person name="Bouchez O."/>
            <person name="Gislard M."/>
            <person name="Lluch J."/>
            <person name="Milhes M."/>
            <person name="Lampietro C."/>
            <person name="Lopez Roques C."/>
            <person name="Donnadieu C."/>
            <person name="Braasch I."/>
            <person name="Desvignes T."/>
            <person name="Postlethwait J."/>
            <person name="Bobe J."/>
            <person name="Guiguen Y."/>
        </authorList>
    </citation>
    <scope>NUCLEOTIDE SEQUENCE</scope>
    <source>
        <strain evidence="14">M-15738</strain>
        <tissue evidence="14">Blood</tissue>
    </source>
</reference>
<dbReference type="InterPro" id="IPR050125">
    <property type="entry name" value="GPCR_opsins"/>
</dbReference>
<evidence type="ECO:0000256" key="1">
    <source>
        <dbReference type="ARBA" id="ARBA00004141"/>
    </source>
</evidence>
<evidence type="ECO:0000259" key="13">
    <source>
        <dbReference type="PROSITE" id="PS50262"/>
    </source>
</evidence>
<dbReference type="GO" id="GO:0007602">
    <property type="term" value="P:phototransduction"/>
    <property type="evidence" value="ECO:0007669"/>
    <property type="project" value="UniProtKB-KW"/>
</dbReference>
<evidence type="ECO:0000256" key="3">
    <source>
        <dbReference type="ARBA" id="ARBA00022606"/>
    </source>
</evidence>
<evidence type="ECO:0000313" key="14">
    <source>
        <dbReference type="EMBL" id="KAG5265015.1"/>
    </source>
</evidence>
<dbReference type="Gene3D" id="1.20.1070.10">
    <property type="entry name" value="Rhodopsin 7-helix transmembrane proteins"/>
    <property type="match status" value="1"/>
</dbReference>
<keyword evidence="8" id="KW-0297">G-protein coupled receptor</keyword>
<evidence type="ECO:0000256" key="11">
    <source>
        <dbReference type="ARBA" id="ARBA00023224"/>
    </source>
</evidence>
<dbReference type="PROSITE" id="PS50262">
    <property type="entry name" value="G_PROTEIN_RECEP_F1_2"/>
    <property type="match status" value="1"/>
</dbReference>
<dbReference type="EMBL" id="JADWDJ010000020">
    <property type="protein sequence ID" value="KAG5265015.1"/>
    <property type="molecule type" value="Genomic_DNA"/>
</dbReference>
<feature type="transmembrane region" description="Helical" evidence="12">
    <location>
        <begin position="186"/>
        <end position="210"/>
    </location>
</feature>
<feature type="transmembrane region" description="Helical" evidence="12">
    <location>
        <begin position="53"/>
        <end position="77"/>
    </location>
</feature>
<dbReference type="Proteomes" id="UP000823561">
    <property type="component" value="Chromosome 20"/>
</dbReference>